<keyword evidence="2" id="KW-1003">Cell membrane</keyword>
<comment type="subcellular location">
    <subcellularLocation>
        <location evidence="1">Cell membrane</location>
        <topology evidence="1">Multi-pass membrane protein</topology>
    </subcellularLocation>
</comment>
<feature type="transmembrane region" description="Helical" evidence="9">
    <location>
        <begin position="100"/>
        <end position="119"/>
    </location>
</feature>
<dbReference type="PROSITE" id="PS50262">
    <property type="entry name" value="G_PROTEIN_RECEP_F1_2"/>
    <property type="match status" value="1"/>
</dbReference>
<feature type="transmembrane region" description="Helical" evidence="9">
    <location>
        <begin position="60"/>
        <end position="80"/>
    </location>
</feature>
<protein>
    <recommendedName>
        <fullName evidence="10">G-protein coupled receptors family 1 profile domain-containing protein</fullName>
    </recommendedName>
</protein>
<dbReference type="PANTHER" id="PTHR24229">
    <property type="entry name" value="NEUROPEPTIDES RECEPTOR"/>
    <property type="match status" value="1"/>
</dbReference>
<keyword evidence="4 9" id="KW-1133">Transmembrane helix</keyword>
<evidence type="ECO:0000256" key="2">
    <source>
        <dbReference type="ARBA" id="ARBA00022475"/>
    </source>
</evidence>
<evidence type="ECO:0000259" key="10">
    <source>
        <dbReference type="PROSITE" id="PS50262"/>
    </source>
</evidence>
<evidence type="ECO:0000256" key="7">
    <source>
        <dbReference type="ARBA" id="ARBA00023170"/>
    </source>
</evidence>
<feature type="transmembrane region" description="Helical" evidence="9">
    <location>
        <begin position="140"/>
        <end position="162"/>
    </location>
</feature>
<dbReference type="GO" id="GO:0004930">
    <property type="term" value="F:G protein-coupled receptor activity"/>
    <property type="evidence" value="ECO:0007669"/>
    <property type="project" value="UniProtKB-KW"/>
</dbReference>
<dbReference type="InterPro" id="IPR017452">
    <property type="entry name" value="GPCR_Rhodpsn_7TM"/>
</dbReference>
<evidence type="ECO:0000256" key="5">
    <source>
        <dbReference type="ARBA" id="ARBA00023040"/>
    </source>
</evidence>
<reference evidence="12" key="1">
    <citation type="submission" date="2024-02" db="UniProtKB">
        <authorList>
            <consortium name="WormBaseParasite"/>
        </authorList>
    </citation>
    <scope>IDENTIFICATION</scope>
</reference>
<dbReference type="GO" id="GO:0042277">
    <property type="term" value="F:peptide binding"/>
    <property type="evidence" value="ECO:0007669"/>
    <property type="project" value="TreeGrafter"/>
</dbReference>
<feature type="transmembrane region" description="Helical" evidence="9">
    <location>
        <begin position="20"/>
        <end position="39"/>
    </location>
</feature>
<keyword evidence="6 9" id="KW-0472">Membrane</keyword>
<evidence type="ECO:0000256" key="3">
    <source>
        <dbReference type="ARBA" id="ARBA00022692"/>
    </source>
</evidence>
<proteinExistence type="predicted"/>
<evidence type="ECO:0000256" key="6">
    <source>
        <dbReference type="ARBA" id="ARBA00023136"/>
    </source>
</evidence>
<keyword evidence="7" id="KW-0675">Receptor</keyword>
<dbReference type="PANTHER" id="PTHR24229:SF40">
    <property type="entry name" value="ALLATOSTATIN C RECEPTOR 1-RELATED"/>
    <property type="match status" value="1"/>
</dbReference>
<keyword evidence="11" id="KW-1185">Reference proteome</keyword>
<organism evidence="11 12">
    <name type="scientific">Mesorhabditis belari</name>
    <dbReference type="NCBI Taxonomy" id="2138241"/>
    <lineage>
        <taxon>Eukaryota</taxon>
        <taxon>Metazoa</taxon>
        <taxon>Ecdysozoa</taxon>
        <taxon>Nematoda</taxon>
        <taxon>Chromadorea</taxon>
        <taxon>Rhabditida</taxon>
        <taxon>Rhabditina</taxon>
        <taxon>Rhabditomorpha</taxon>
        <taxon>Rhabditoidea</taxon>
        <taxon>Rhabditidae</taxon>
        <taxon>Mesorhabditinae</taxon>
        <taxon>Mesorhabditis</taxon>
    </lineage>
</organism>
<dbReference type="GO" id="GO:0005886">
    <property type="term" value="C:plasma membrane"/>
    <property type="evidence" value="ECO:0007669"/>
    <property type="project" value="UniProtKB-SubCell"/>
</dbReference>
<dbReference type="InterPro" id="IPR000276">
    <property type="entry name" value="GPCR_Rhodpsn"/>
</dbReference>
<dbReference type="WBParaSite" id="MBELARI_LOCUS11010">
    <property type="protein sequence ID" value="MBELARI_LOCUS11010"/>
    <property type="gene ID" value="MBELARI_LOCUS11010"/>
</dbReference>
<evidence type="ECO:0000256" key="9">
    <source>
        <dbReference type="SAM" id="Phobius"/>
    </source>
</evidence>
<feature type="transmembrane region" description="Helical" evidence="9">
    <location>
        <begin position="281"/>
        <end position="303"/>
    </location>
</feature>
<keyword evidence="5" id="KW-0297">G-protein coupled receptor</keyword>
<dbReference type="Gene3D" id="1.20.1070.10">
    <property type="entry name" value="Rhodopsin 7-helix transmembrane proteins"/>
    <property type="match status" value="1"/>
</dbReference>
<dbReference type="GO" id="GO:0043005">
    <property type="term" value="C:neuron projection"/>
    <property type="evidence" value="ECO:0007669"/>
    <property type="project" value="TreeGrafter"/>
</dbReference>
<evidence type="ECO:0000313" key="12">
    <source>
        <dbReference type="WBParaSite" id="MBELARI_LOCUS11010"/>
    </source>
</evidence>
<dbReference type="SUPFAM" id="SSF81321">
    <property type="entry name" value="Family A G protein-coupled receptor-like"/>
    <property type="match status" value="1"/>
</dbReference>
<feature type="transmembrane region" description="Helical" evidence="9">
    <location>
        <begin position="195"/>
        <end position="217"/>
    </location>
</feature>
<sequence length="361" mass="40795">MRGILAEFLEQRSGIEVGIVIAYLLIITIGAFGNLWVAWKCGVVLMFGRRQRQSTSVTRGIVVCIFIICLSDIIVLSALAFMVDMKITGGWRFGEVICRLFYMIEMLNKFVIPLCLVHISRLSFNSVKITRESTHRFHSFLLPTFNFVAIATVFGLSGYVLLFSKTLDIPLRRSRSGIVSTKMCLFNPPSGHDLIFNGVAFLVGYVVTSLAYIYFYASVPLLLKRKISSNNSPGAFHQLKDSNIVRIKYTVTSFVAIYLICWTPYWALFWLASLTDHFPRWLVMISMLVHTLPYLSCTAYPIVLTAMNRGIQNEHASILSFHKKKFSTIREGAMQTFSAHVGMLNSIWAKAENENLNPVSV</sequence>
<feature type="transmembrane region" description="Helical" evidence="9">
    <location>
        <begin position="249"/>
        <end position="269"/>
    </location>
</feature>
<accession>A0AAF3EAR1</accession>
<keyword evidence="3 9" id="KW-0812">Transmembrane</keyword>
<name>A0AAF3EAR1_9BILA</name>
<keyword evidence="8" id="KW-0807">Transducer</keyword>
<dbReference type="AlphaFoldDB" id="A0AAF3EAR1"/>
<evidence type="ECO:0000313" key="11">
    <source>
        <dbReference type="Proteomes" id="UP000887575"/>
    </source>
</evidence>
<evidence type="ECO:0000256" key="8">
    <source>
        <dbReference type="ARBA" id="ARBA00023224"/>
    </source>
</evidence>
<evidence type="ECO:0000256" key="1">
    <source>
        <dbReference type="ARBA" id="ARBA00004651"/>
    </source>
</evidence>
<dbReference type="CDD" id="cd00637">
    <property type="entry name" value="7tm_classA_rhodopsin-like"/>
    <property type="match status" value="1"/>
</dbReference>
<dbReference type="Pfam" id="PF00001">
    <property type="entry name" value="7tm_1"/>
    <property type="match status" value="1"/>
</dbReference>
<feature type="domain" description="G-protein coupled receptors family 1 profile" evidence="10">
    <location>
        <begin position="39"/>
        <end position="304"/>
    </location>
</feature>
<dbReference type="Proteomes" id="UP000887575">
    <property type="component" value="Unassembled WGS sequence"/>
</dbReference>
<evidence type="ECO:0000256" key="4">
    <source>
        <dbReference type="ARBA" id="ARBA00022989"/>
    </source>
</evidence>